<gene>
    <name evidence="9" type="ORF">ASPZODRAFT_58967</name>
</gene>
<feature type="compositionally biased region" description="Low complexity" evidence="7">
    <location>
        <begin position="81"/>
        <end position="93"/>
    </location>
</feature>
<feature type="region of interest" description="Disordered" evidence="7">
    <location>
        <begin position="72"/>
        <end position="93"/>
    </location>
</feature>
<keyword evidence="1" id="KW-0479">Metal-binding</keyword>
<dbReference type="Pfam" id="PF04082">
    <property type="entry name" value="Fungal_trans"/>
    <property type="match status" value="1"/>
</dbReference>
<dbReference type="PANTHER" id="PTHR31944">
    <property type="entry name" value="HEME-RESPONSIVE ZINC FINGER TRANSCRIPTION FACTOR HAP1"/>
    <property type="match status" value="1"/>
</dbReference>
<dbReference type="Proteomes" id="UP000184188">
    <property type="component" value="Unassembled WGS sequence"/>
</dbReference>
<dbReference type="SMART" id="SM00906">
    <property type="entry name" value="Fungal_trans"/>
    <property type="match status" value="1"/>
</dbReference>
<sequence>MRVNPHPAATQSRRRRPPLSCERCRRRKVKCNRLSPCNQCLKSGSENSCSYLPILEKENDHGVVVSVTAPAADTRPDDCSSSEASQSNPPQAAAAADILNGVPDTKSTKGFFESLPKICFRGKEGRTRFFGRSHWVPTLVMFTDIMAYLETYRQTKSKCPGVDHAVYKSMKRLKQQIQTQLQDHTQICQQLPASRLEELIPPREQADELVQLYLSTFATTFCVLDIPRFREEYEAFWTGREKHLGSPDAFVAKLLALMACVGSLSSESIAHVGHGWIYATLSWILSTNSYTSLSLDMIQIKCLLLIARQAIAYGGDLAWISASALLREAMAAGLHRDPSKFAKVSKPCAALRRRLWWTIIELDLQTSLDNGVPPSISCDEFDCPLPSVDIEEGGGNEDDEGNDNNDDEGTTGNIFQIALSYTLPARMNISKTVNGINMHLEYDEVLRLSKELLRDLRKAPPGLRIDQAPGRDGPFSDFQKSLFRFLTYRVLLVLHRPFVLAYCDTPDERFLYSRMICRDASLALLAQLDASSTLDPDTPPAYPYLLRLRGGMFCDEIFHAALMICLECRLQSEDETISPLPGIGPTLPGLLHANSPACYQNDAVLLRVENTIRYFEHKVQTEKRACKSLVFLNMALASATWHLSRLQQDQAHPAASREVIAFIREASNRASQRCHELLLAGWTSPASPQNERESTDKVLLPRGFLSFFFSAH</sequence>
<evidence type="ECO:0000256" key="6">
    <source>
        <dbReference type="ARBA" id="ARBA00023242"/>
    </source>
</evidence>
<name>A0A1L9SSM6_9EURO</name>
<keyword evidence="4" id="KW-0238">DNA-binding</keyword>
<dbReference type="CDD" id="cd12148">
    <property type="entry name" value="fungal_TF_MHR"/>
    <property type="match status" value="1"/>
</dbReference>
<dbReference type="GO" id="GO:0000978">
    <property type="term" value="F:RNA polymerase II cis-regulatory region sequence-specific DNA binding"/>
    <property type="evidence" value="ECO:0007669"/>
    <property type="project" value="TreeGrafter"/>
</dbReference>
<dbReference type="CDD" id="cd00067">
    <property type="entry name" value="GAL4"/>
    <property type="match status" value="1"/>
</dbReference>
<keyword evidence="3" id="KW-0805">Transcription regulation</keyword>
<dbReference type="GO" id="GO:0001228">
    <property type="term" value="F:DNA-binding transcription activator activity, RNA polymerase II-specific"/>
    <property type="evidence" value="ECO:0007669"/>
    <property type="project" value="TreeGrafter"/>
</dbReference>
<dbReference type="InterPro" id="IPR001138">
    <property type="entry name" value="Zn2Cys6_DnaBD"/>
</dbReference>
<dbReference type="SUPFAM" id="SSF57701">
    <property type="entry name" value="Zn2/Cys6 DNA-binding domain"/>
    <property type="match status" value="1"/>
</dbReference>
<dbReference type="Gene3D" id="4.10.240.10">
    <property type="entry name" value="Zn(2)-C6 fungal-type DNA-binding domain"/>
    <property type="match status" value="1"/>
</dbReference>
<protein>
    <recommendedName>
        <fullName evidence="8">Zn(2)-C6 fungal-type domain-containing protein</fullName>
    </recommendedName>
</protein>
<dbReference type="Pfam" id="PF00172">
    <property type="entry name" value="Zn_clus"/>
    <property type="match status" value="1"/>
</dbReference>
<evidence type="ECO:0000259" key="8">
    <source>
        <dbReference type="PROSITE" id="PS50048"/>
    </source>
</evidence>
<dbReference type="PANTHER" id="PTHR31944:SF131">
    <property type="entry name" value="HEME-RESPONSIVE ZINC FINGER TRANSCRIPTION FACTOR HAP1"/>
    <property type="match status" value="1"/>
</dbReference>
<dbReference type="VEuPathDB" id="FungiDB:ASPZODRAFT_58967"/>
<evidence type="ECO:0000313" key="9">
    <source>
        <dbReference type="EMBL" id="OJJ50114.1"/>
    </source>
</evidence>
<organism evidence="9 10">
    <name type="scientific">Penicilliopsis zonata CBS 506.65</name>
    <dbReference type="NCBI Taxonomy" id="1073090"/>
    <lineage>
        <taxon>Eukaryota</taxon>
        <taxon>Fungi</taxon>
        <taxon>Dikarya</taxon>
        <taxon>Ascomycota</taxon>
        <taxon>Pezizomycotina</taxon>
        <taxon>Eurotiomycetes</taxon>
        <taxon>Eurotiomycetidae</taxon>
        <taxon>Eurotiales</taxon>
        <taxon>Aspergillaceae</taxon>
        <taxon>Penicilliopsis</taxon>
    </lineage>
</organism>
<accession>A0A1L9SSM6</accession>
<dbReference type="AlphaFoldDB" id="A0A1L9SSM6"/>
<proteinExistence type="predicted"/>
<dbReference type="OrthoDB" id="4337792at2759"/>
<dbReference type="PROSITE" id="PS50048">
    <property type="entry name" value="ZN2_CY6_FUNGAL_2"/>
    <property type="match status" value="1"/>
</dbReference>
<evidence type="ECO:0000256" key="5">
    <source>
        <dbReference type="ARBA" id="ARBA00023163"/>
    </source>
</evidence>
<dbReference type="STRING" id="1073090.A0A1L9SSM6"/>
<dbReference type="GO" id="GO:0006351">
    <property type="term" value="P:DNA-templated transcription"/>
    <property type="evidence" value="ECO:0007669"/>
    <property type="project" value="InterPro"/>
</dbReference>
<keyword evidence="6" id="KW-0539">Nucleus</keyword>
<dbReference type="EMBL" id="KV878337">
    <property type="protein sequence ID" value="OJJ50114.1"/>
    <property type="molecule type" value="Genomic_DNA"/>
</dbReference>
<dbReference type="GeneID" id="34615277"/>
<dbReference type="InterPro" id="IPR051430">
    <property type="entry name" value="Fungal_TF_Env_Response"/>
</dbReference>
<dbReference type="SMART" id="SM00066">
    <property type="entry name" value="GAL4"/>
    <property type="match status" value="1"/>
</dbReference>
<dbReference type="PROSITE" id="PS00463">
    <property type="entry name" value="ZN2_CY6_FUNGAL_1"/>
    <property type="match status" value="1"/>
</dbReference>
<evidence type="ECO:0000256" key="4">
    <source>
        <dbReference type="ARBA" id="ARBA00023125"/>
    </source>
</evidence>
<reference evidence="10" key="1">
    <citation type="journal article" date="2017" name="Genome Biol.">
        <title>Comparative genomics reveals high biological diversity and specific adaptations in the industrially and medically important fungal genus Aspergillus.</title>
        <authorList>
            <person name="de Vries R.P."/>
            <person name="Riley R."/>
            <person name="Wiebenga A."/>
            <person name="Aguilar-Osorio G."/>
            <person name="Amillis S."/>
            <person name="Uchima C.A."/>
            <person name="Anderluh G."/>
            <person name="Asadollahi M."/>
            <person name="Askin M."/>
            <person name="Barry K."/>
            <person name="Battaglia E."/>
            <person name="Bayram O."/>
            <person name="Benocci T."/>
            <person name="Braus-Stromeyer S.A."/>
            <person name="Caldana C."/>
            <person name="Canovas D."/>
            <person name="Cerqueira G.C."/>
            <person name="Chen F."/>
            <person name="Chen W."/>
            <person name="Choi C."/>
            <person name="Clum A."/>
            <person name="Dos Santos R.A."/>
            <person name="Damasio A.R."/>
            <person name="Diallinas G."/>
            <person name="Emri T."/>
            <person name="Fekete E."/>
            <person name="Flipphi M."/>
            <person name="Freyberg S."/>
            <person name="Gallo A."/>
            <person name="Gournas C."/>
            <person name="Habgood R."/>
            <person name="Hainaut M."/>
            <person name="Harispe M.L."/>
            <person name="Henrissat B."/>
            <person name="Hilden K.S."/>
            <person name="Hope R."/>
            <person name="Hossain A."/>
            <person name="Karabika E."/>
            <person name="Karaffa L."/>
            <person name="Karanyi Z."/>
            <person name="Krasevec N."/>
            <person name="Kuo A."/>
            <person name="Kusch H."/>
            <person name="LaButti K."/>
            <person name="Lagendijk E.L."/>
            <person name="Lapidus A."/>
            <person name="Levasseur A."/>
            <person name="Lindquist E."/>
            <person name="Lipzen A."/>
            <person name="Logrieco A.F."/>
            <person name="MacCabe A."/>
            <person name="Maekelae M.R."/>
            <person name="Malavazi I."/>
            <person name="Melin P."/>
            <person name="Meyer V."/>
            <person name="Mielnichuk N."/>
            <person name="Miskei M."/>
            <person name="Molnar A.P."/>
            <person name="Mule G."/>
            <person name="Ngan C.Y."/>
            <person name="Orejas M."/>
            <person name="Orosz E."/>
            <person name="Ouedraogo J.P."/>
            <person name="Overkamp K.M."/>
            <person name="Park H.-S."/>
            <person name="Perrone G."/>
            <person name="Piumi F."/>
            <person name="Punt P.J."/>
            <person name="Ram A.F."/>
            <person name="Ramon A."/>
            <person name="Rauscher S."/>
            <person name="Record E."/>
            <person name="Riano-Pachon D.M."/>
            <person name="Robert V."/>
            <person name="Roehrig J."/>
            <person name="Ruller R."/>
            <person name="Salamov A."/>
            <person name="Salih N.S."/>
            <person name="Samson R.A."/>
            <person name="Sandor E."/>
            <person name="Sanguinetti M."/>
            <person name="Schuetze T."/>
            <person name="Sepcic K."/>
            <person name="Shelest E."/>
            <person name="Sherlock G."/>
            <person name="Sophianopoulou V."/>
            <person name="Squina F.M."/>
            <person name="Sun H."/>
            <person name="Susca A."/>
            <person name="Todd R.B."/>
            <person name="Tsang A."/>
            <person name="Unkles S.E."/>
            <person name="van de Wiele N."/>
            <person name="van Rossen-Uffink D."/>
            <person name="Oliveira J.V."/>
            <person name="Vesth T.C."/>
            <person name="Visser J."/>
            <person name="Yu J.-H."/>
            <person name="Zhou M."/>
            <person name="Andersen M.R."/>
            <person name="Archer D.B."/>
            <person name="Baker S.E."/>
            <person name="Benoit I."/>
            <person name="Brakhage A.A."/>
            <person name="Braus G.H."/>
            <person name="Fischer R."/>
            <person name="Frisvad J.C."/>
            <person name="Goldman G.H."/>
            <person name="Houbraken J."/>
            <person name="Oakley B."/>
            <person name="Pocsi I."/>
            <person name="Scazzocchio C."/>
            <person name="Seiboth B."/>
            <person name="vanKuyk P.A."/>
            <person name="Wortman J."/>
            <person name="Dyer P.S."/>
            <person name="Grigoriev I.V."/>
        </authorList>
    </citation>
    <scope>NUCLEOTIDE SEQUENCE [LARGE SCALE GENOMIC DNA]</scope>
    <source>
        <strain evidence="10">CBS 506.65</strain>
    </source>
</reference>
<evidence type="ECO:0000256" key="2">
    <source>
        <dbReference type="ARBA" id="ARBA00022833"/>
    </source>
</evidence>
<dbReference type="GO" id="GO:0008270">
    <property type="term" value="F:zinc ion binding"/>
    <property type="evidence" value="ECO:0007669"/>
    <property type="project" value="InterPro"/>
</dbReference>
<dbReference type="InterPro" id="IPR036864">
    <property type="entry name" value="Zn2-C6_fun-type_DNA-bd_sf"/>
</dbReference>
<feature type="region of interest" description="Disordered" evidence="7">
    <location>
        <begin position="389"/>
        <end position="409"/>
    </location>
</feature>
<keyword evidence="5" id="KW-0804">Transcription</keyword>
<evidence type="ECO:0000256" key="3">
    <source>
        <dbReference type="ARBA" id="ARBA00023015"/>
    </source>
</evidence>
<evidence type="ECO:0000256" key="1">
    <source>
        <dbReference type="ARBA" id="ARBA00022723"/>
    </source>
</evidence>
<keyword evidence="2" id="KW-0862">Zinc</keyword>
<evidence type="ECO:0000313" key="10">
    <source>
        <dbReference type="Proteomes" id="UP000184188"/>
    </source>
</evidence>
<dbReference type="GO" id="GO:0005634">
    <property type="term" value="C:nucleus"/>
    <property type="evidence" value="ECO:0007669"/>
    <property type="project" value="TreeGrafter"/>
</dbReference>
<dbReference type="RefSeq" id="XP_022584624.1">
    <property type="nucleotide sequence ID" value="XM_022728813.1"/>
</dbReference>
<dbReference type="InterPro" id="IPR007219">
    <property type="entry name" value="XnlR_reg_dom"/>
</dbReference>
<feature type="domain" description="Zn(2)-C6 fungal-type" evidence="8">
    <location>
        <begin position="20"/>
        <end position="51"/>
    </location>
</feature>
<keyword evidence="10" id="KW-1185">Reference proteome</keyword>
<evidence type="ECO:0000256" key="7">
    <source>
        <dbReference type="SAM" id="MobiDB-lite"/>
    </source>
</evidence>